<reference evidence="1 2" key="1">
    <citation type="submission" date="2020-07" db="EMBL/GenBank/DDBJ databases">
        <title>Gai3-2, isolated from salt lake.</title>
        <authorList>
            <person name="Cui H."/>
            <person name="Shi X."/>
        </authorList>
    </citation>
    <scope>NUCLEOTIDE SEQUENCE [LARGE SCALE GENOMIC DNA]</scope>
    <source>
        <strain evidence="1 2">Gai3-2</strain>
    </source>
</reference>
<dbReference type="RefSeq" id="WP_179168208.1">
    <property type="nucleotide sequence ID" value="NZ_CP058529.1"/>
</dbReference>
<proteinExistence type="predicted"/>
<dbReference type="KEGG" id="halg:HUG10_03350"/>
<gene>
    <name evidence="1" type="ORF">HUG10_03350</name>
</gene>
<evidence type="ECO:0000313" key="2">
    <source>
        <dbReference type="Proteomes" id="UP000509750"/>
    </source>
</evidence>
<dbReference type="EMBL" id="CP058529">
    <property type="protein sequence ID" value="QLG26633.1"/>
    <property type="molecule type" value="Genomic_DNA"/>
</dbReference>
<dbReference type="Proteomes" id="UP000509750">
    <property type="component" value="Chromosome"/>
</dbReference>
<dbReference type="GeneID" id="56027837"/>
<dbReference type="OrthoDB" id="298800at2157"/>
<evidence type="ECO:0000313" key="1">
    <source>
        <dbReference type="EMBL" id="QLG26633.1"/>
    </source>
</evidence>
<organism evidence="1 2">
    <name type="scientific">Halorarum halophilum</name>
    <dbReference type="NCBI Taxonomy" id="2743090"/>
    <lineage>
        <taxon>Archaea</taxon>
        <taxon>Methanobacteriati</taxon>
        <taxon>Methanobacteriota</taxon>
        <taxon>Stenosarchaea group</taxon>
        <taxon>Halobacteria</taxon>
        <taxon>Halobacteriales</taxon>
        <taxon>Haloferacaceae</taxon>
        <taxon>Halorarum</taxon>
    </lineage>
</organism>
<keyword evidence="2" id="KW-1185">Reference proteome</keyword>
<accession>A0A7D5GY73</accession>
<sequence length="180" mass="19959">MSAADEPWEDEEPWEDDLEYGESGIEVEVHAHFGMTGSFPLRIAELFFASDGLHIAEYGLITPLFGLGVKKHEREAGAMAEIFDRFGVDEVLARADAVTWLSYDALDRVVISDGGVLGNPRVGVYAEDGGTHAYRMHDDSFVPESLEAELSKLADERGFDVVLESGLGYRPRESLRRFFG</sequence>
<dbReference type="AlphaFoldDB" id="A0A7D5GY73"/>
<name>A0A7D5GY73_9EURY</name>
<protein>
    <submittedName>
        <fullName evidence="1">Uncharacterized protein</fullName>
    </submittedName>
</protein>